<dbReference type="RefSeq" id="WP_169488341.1">
    <property type="nucleotide sequence ID" value="NZ_JABBGJ010000031.1"/>
</dbReference>
<dbReference type="Proteomes" id="UP000544134">
    <property type="component" value="Unassembled WGS sequence"/>
</dbReference>
<dbReference type="EMBL" id="JABBGJ010000031">
    <property type="protein sequence ID" value="NMM01506.1"/>
    <property type="molecule type" value="Genomic_DNA"/>
</dbReference>
<protein>
    <recommendedName>
        <fullName evidence="3">DUF3150 domain-containing protein</fullName>
    </recommendedName>
</protein>
<evidence type="ECO:0000313" key="2">
    <source>
        <dbReference type="Proteomes" id="UP000544134"/>
    </source>
</evidence>
<evidence type="ECO:0008006" key="3">
    <source>
        <dbReference type="Google" id="ProtNLM"/>
    </source>
</evidence>
<organism evidence="1 2">
    <name type="scientific">Paraburkholderia polaris</name>
    <dbReference type="NCBI Taxonomy" id="2728848"/>
    <lineage>
        <taxon>Bacteria</taxon>
        <taxon>Pseudomonadati</taxon>
        <taxon>Pseudomonadota</taxon>
        <taxon>Betaproteobacteria</taxon>
        <taxon>Burkholderiales</taxon>
        <taxon>Burkholderiaceae</taxon>
        <taxon>Paraburkholderia</taxon>
    </lineage>
</organism>
<gene>
    <name evidence="1" type="ORF">HHL24_26655</name>
</gene>
<comment type="caution">
    <text evidence="1">The sequence shown here is derived from an EMBL/GenBank/DDBJ whole genome shotgun (WGS) entry which is preliminary data.</text>
</comment>
<reference evidence="1 2" key="1">
    <citation type="submission" date="2020-04" db="EMBL/GenBank/DDBJ databases">
        <title>Paraburkholderia sp. RP-4-7 isolated from soil.</title>
        <authorList>
            <person name="Dahal R.H."/>
        </authorList>
    </citation>
    <scope>NUCLEOTIDE SEQUENCE [LARGE SCALE GENOMIC DNA]</scope>
    <source>
        <strain evidence="1 2">RP-4-7</strain>
    </source>
</reference>
<name>A0A848IKX3_9BURK</name>
<evidence type="ECO:0000313" key="1">
    <source>
        <dbReference type="EMBL" id="NMM01506.1"/>
    </source>
</evidence>
<keyword evidence="2" id="KW-1185">Reference proteome</keyword>
<proteinExistence type="predicted"/>
<sequence>MSKTIADVASNVMLCSLSISVWKARKFDDKITAEVDRTHKVADAGRYNKRLLLRGAESYNEVTRIEGEMRRHWEKFTLNYKQDAVRLLPTLIYMDFVEQARRLREKFEVAVAHFLTDYPNLVEAARNSETLGPLFREEDYPTESQLRLKFAVRLTILPFPNAEHFGVSLPEDVLVSLRSDIDKHVEYSIKAANNDIVGRLYEAVSKLASTLYVNESPRLDVANNVRSLCALLPKLNFSGDPELNRILDEAEHHLGNLSGAELKESPFARAQAASKASEIESMMAAFMGSAPAPAYTPARAETSQLRLVA</sequence>
<dbReference type="AlphaFoldDB" id="A0A848IKX3"/>
<accession>A0A848IKX3</accession>